<dbReference type="AlphaFoldDB" id="A0A9P5HH34"/>
<name>A0A9P5HH34_9HYPO</name>
<dbReference type="OrthoDB" id="5047890at2759"/>
<dbReference type="EMBL" id="JAANBB010000040">
    <property type="protein sequence ID" value="KAF7553837.1"/>
    <property type="molecule type" value="Genomic_DNA"/>
</dbReference>
<feature type="signal peptide" evidence="1">
    <location>
        <begin position="1"/>
        <end position="21"/>
    </location>
</feature>
<keyword evidence="1" id="KW-0732">Signal</keyword>
<evidence type="ECO:0000313" key="2">
    <source>
        <dbReference type="EMBL" id="KAF7553837.1"/>
    </source>
</evidence>
<feature type="chain" id="PRO_5040472324" evidence="1">
    <location>
        <begin position="22"/>
        <end position="162"/>
    </location>
</feature>
<sequence length="162" mass="17909">MFPSTHVLVAIAATILCLVYSPHLHKTETYVKLHALDTTAPFTPLGHLCSAHRLLSNLQAATPDLTPTLFDVLNLDPFSHPFFPASDCAYPHSKNHDEARDRTMAAWEAISAEDNGWTSDWRDAVAVVAATLLDDTARTVYLREVLPKIQKTGWRDVCENGG</sequence>
<gene>
    <name evidence="2" type="ORF">G7Z17_g3337</name>
</gene>
<evidence type="ECO:0000256" key="1">
    <source>
        <dbReference type="SAM" id="SignalP"/>
    </source>
</evidence>
<organism evidence="2 3">
    <name type="scientific">Cylindrodendrum hubeiense</name>
    <dbReference type="NCBI Taxonomy" id="595255"/>
    <lineage>
        <taxon>Eukaryota</taxon>
        <taxon>Fungi</taxon>
        <taxon>Dikarya</taxon>
        <taxon>Ascomycota</taxon>
        <taxon>Pezizomycotina</taxon>
        <taxon>Sordariomycetes</taxon>
        <taxon>Hypocreomycetidae</taxon>
        <taxon>Hypocreales</taxon>
        <taxon>Nectriaceae</taxon>
        <taxon>Cylindrodendrum</taxon>
    </lineage>
</organism>
<protein>
    <submittedName>
        <fullName evidence="2">Uncharacterized protein</fullName>
    </submittedName>
</protein>
<reference evidence="2" key="1">
    <citation type="submission" date="2020-03" db="EMBL/GenBank/DDBJ databases">
        <title>Draft Genome Sequence of Cylindrodendrum hubeiense.</title>
        <authorList>
            <person name="Buettner E."/>
            <person name="Kellner H."/>
        </authorList>
    </citation>
    <scope>NUCLEOTIDE SEQUENCE</scope>
    <source>
        <strain evidence="2">IHI 201604</strain>
    </source>
</reference>
<accession>A0A9P5HH34</accession>
<dbReference type="Proteomes" id="UP000722485">
    <property type="component" value="Unassembled WGS sequence"/>
</dbReference>
<proteinExistence type="predicted"/>
<keyword evidence="3" id="KW-1185">Reference proteome</keyword>
<evidence type="ECO:0000313" key="3">
    <source>
        <dbReference type="Proteomes" id="UP000722485"/>
    </source>
</evidence>
<comment type="caution">
    <text evidence="2">The sequence shown here is derived from an EMBL/GenBank/DDBJ whole genome shotgun (WGS) entry which is preliminary data.</text>
</comment>